<evidence type="ECO:0000313" key="3">
    <source>
        <dbReference type="Proteomes" id="UP001165065"/>
    </source>
</evidence>
<organism evidence="2 3">
    <name type="scientific">Triparma columacea</name>
    <dbReference type="NCBI Taxonomy" id="722753"/>
    <lineage>
        <taxon>Eukaryota</taxon>
        <taxon>Sar</taxon>
        <taxon>Stramenopiles</taxon>
        <taxon>Ochrophyta</taxon>
        <taxon>Bolidophyceae</taxon>
        <taxon>Parmales</taxon>
        <taxon>Triparmaceae</taxon>
        <taxon>Triparma</taxon>
    </lineage>
</organism>
<gene>
    <name evidence="2" type="ORF">TrCOL_g3468</name>
</gene>
<dbReference type="SUPFAM" id="SSF48403">
    <property type="entry name" value="Ankyrin repeat"/>
    <property type="match status" value="1"/>
</dbReference>
<dbReference type="InterPro" id="IPR036770">
    <property type="entry name" value="Ankyrin_rpt-contain_sf"/>
</dbReference>
<dbReference type="AlphaFoldDB" id="A0A9W7GG25"/>
<dbReference type="Proteomes" id="UP001165065">
    <property type="component" value="Unassembled WGS sequence"/>
</dbReference>
<accession>A0A9W7GG25</accession>
<evidence type="ECO:0000313" key="2">
    <source>
        <dbReference type="EMBL" id="GMI44209.1"/>
    </source>
</evidence>
<feature type="compositionally biased region" description="Acidic residues" evidence="1">
    <location>
        <begin position="326"/>
        <end position="336"/>
    </location>
</feature>
<proteinExistence type="predicted"/>
<reference evidence="3" key="1">
    <citation type="journal article" date="2023" name="Commun. Biol.">
        <title>Genome analysis of Parmales, the sister group of diatoms, reveals the evolutionary specialization of diatoms from phago-mixotrophs to photoautotrophs.</title>
        <authorList>
            <person name="Ban H."/>
            <person name="Sato S."/>
            <person name="Yoshikawa S."/>
            <person name="Yamada K."/>
            <person name="Nakamura Y."/>
            <person name="Ichinomiya M."/>
            <person name="Sato N."/>
            <person name="Blanc-Mathieu R."/>
            <person name="Endo H."/>
            <person name="Kuwata A."/>
            <person name="Ogata H."/>
        </authorList>
    </citation>
    <scope>NUCLEOTIDE SEQUENCE [LARGE SCALE GENOMIC DNA]</scope>
</reference>
<dbReference type="Gene3D" id="1.25.40.20">
    <property type="entry name" value="Ankyrin repeat-containing domain"/>
    <property type="match status" value="1"/>
</dbReference>
<feature type="region of interest" description="Disordered" evidence="1">
    <location>
        <begin position="325"/>
        <end position="347"/>
    </location>
</feature>
<evidence type="ECO:0000256" key="1">
    <source>
        <dbReference type="SAM" id="MobiDB-lite"/>
    </source>
</evidence>
<dbReference type="EMBL" id="BRYA01001473">
    <property type="protein sequence ID" value="GMI44209.1"/>
    <property type="molecule type" value="Genomic_DNA"/>
</dbReference>
<keyword evidence="3" id="KW-1185">Reference proteome</keyword>
<protein>
    <submittedName>
        <fullName evidence="2">Uncharacterized protein</fullName>
    </submittedName>
</protein>
<name>A0A9W7GG25_9STRA</name>
<dbReference type="OrthoDB" id="97460at2759"/>
<comment type="caution">
    <text evidence="2">The sequence shown here is derived from an EMBL/GenBank/DDBJ whole genome shotgun (WGS) entry which is preliminary data.</text>
</comment>
<sequence length="347" mass="37562">MSSSKYLPTPPGHVDTTKLPRQPLFGIQAGLEVKNFSVTRPPMTNSPVINNNGVFYVNEDLGAAQKKMDAMAKANPTKAGEIFQKFTKMVVLSSVGDLEGVLGLMASTGHGAPPPWFAVKMFQTGVLAMKLEVPRFMSKNGFDVKMGPLKTLMFDLVAANTKEKLVMKSKGLGGRNKEVLARDRLYVESMLFLSVECGFDAMEMRKEDYYSLLHLAAAGDLAQMCLCLLQLGCDVNSVAKDDAMPLGLALEAGAGDVVKVLKARGGKETWRKDVKQIVPPAGWGMEAKGARRGGGVDAVATKVRGLKLSMGDRIETGHGILGGVKEEEEEEEEEEEGYNKYTFSCGE</sequence>